<dbReference type="PANTHER" id="PTHR44688">
    <property type="entry name" value="DNA-BINDING TRANSCRIPTIONAL ACTIVATOR DEVR_DOSR"/>
    <property type="match status" value="1"/>
</dbReference>
<dbReference type="GO" id="GO:0003677">
    <property type="term" value="F:DNA binding"/>
    <property type="evidence" value="ECO:0007669"/>
    <property type="project" value="UniProtKB-KW"/>
</dbReference>
<dbReference type="PRINTS" id="PR00038">
    <property type="entry name" value="HTHLUXR"/>
</dbReference>
<accession>A0A3S4RJB6</accession>
<evidence type="ECO:0000313" key="5">
    <source>
        <dbReference type="EMBL" id="VEE48521.1"/>
    </source>
</evidence>
<evidence type="ECO:0000256" key="1">
    <source>
        <dbReference type="ARBA" id="ARBA00023015"/>
    </source>
</evidence>
<sequence>MQAIAPNALDRWHEHLALAIRRLRQPDFLAALVDAIHQLVPIESSMISLERKGHAPTLLYERGIAERFREAIIRRYFSRGYLLDPFCLAVEEGLPEGFYTLGEIAPDDFFQSAYYQTYYLGAGAVEDVYYILDLGPTEKLSICLYNGLSASRYSDAQIAVLAGLAPPVLELARQFCAGRADLSPNPQADLAPRLQEVLRGFGRGVLTDREREACHLLLSGHSAKSSARLMDISPETVRMHRKNLYTKLEVGSQSELFALFIECLSQGQRVGP</sequence>
<dbReference type="GO" id="GO:0006355">
    <property type="term" value="P:regulation of DNA-templated transcription"/>
    <property type="evidence" value="ECO:0007669"/>
    <property type="project" value="InterPro"/>
</dbReference>
<gene>
    <name evidence="5" type="ORF">NCTC10783_04449</name>
</gene>
<dbReference type="InterPro" id="IPR016032">
    <property type="entry name" value="Sig_transdc_resp-reg_C-effctor"/>
</dbReference>
<dbReference type="InterPro" id="IPR036388">
    <property type="entry name" value="WH-like_DNA-bd_sf"/>
</dbReference>
<keyword evidence="2" id="KW-0238">DNA-binding</keyword>
<keyword evidence="3" id="KW-0804">Transcription</keyword>
<feature type="domain" description="HTH luxR-type" evidence="4">
    <location>
        <begin position="199"/>
        <end position="264"/>
    </location>
</feature>
<evidence type="ECO:0000256" key="3">
    <source>
        <dbReference type="ARBA" id="ARBA00023163"/>
    </source>
</evidence>
<dbReference type="Gene3D" id="1.10.10.10">
    <property type="entry name" value="Winged helix-like DNA-binding domain superfamily/Winged helix DNA-binding domain"/>
    <property type="match status" value="1"/>
</dbReference>
<dbReference type="CDD" id="cd06170">
    <property type="entry name" value="LuxR_C_like"/>
    <property type="match status" value="1"/>
</dbReference>
<name>A0A3S4RJB6_PSEFL</name>
<dbReference type="InterPro" id="IPR000792">
    <property type="entry name" value="Tscrpt_reg_LuxR_C"/>
</dbReference>
<evidence type="ECO:0000256" key="2">
    <source>
        <dbReference type="ARBA" id="ARBA00023125"/>
    </source>
</evidence>
<dbReference type="SMART" id="SM00421">
    <property type="entry name" value="HTH_LUXR"/>
    <property type="match status" value="1"/>
</dbReference>
<dbReference type="PANTHER" id="PTHR44688:SF16">
    <property type="entry name" value="DNA-BINDING TRANSCRIPTIONAL ACTIVATOR DEVR_DOSR"/>
    <property type="match status" value="1"/>
</dbReference>
<reference evidence="5 6" key="1">
    <citation type="submission" date="2018-12" db="EMBL/GenBank/DDBJ databases">
        <authorList>
            <consortium name="Pathogen Informatics"/>
        </authorList>
    </citation>
    <scope>NUCLEOTIDE SEQUENCE [LARGE SCALE GENOMIC DNA]</scope>
    <source>
        <strain evidence="5 6">NCTC10783</strain>
    </source>
</reference>
<proteinExistence type="predicted"/>
<evidence type="ECO:0000313" key="6">
    <source>
        <dbReference type="Proteomes" id="UP000278078"/>
    </source>
</evidence>
<dbReference type="PROSITE" id="PS50043">
    <property type="entry name" value="HTH_LUXR_2"/>
    <property type="match status" value="1"/>
</dbReference>
<keyword evidence="1" id="KW-0805">Transcription regulation</keyword>
<dbReference type="Pfam" id="PF00196">
    <property type="entry name" value="GerE"/>
    <property type="match status" value="1"/>
</dbReference>
<dbReference type="EMBL" id="LR134300">
    <property type="protein sequence ID" value="VEE48521.1"/>
    <property type="molecule type" value="Genomic_DNA"/>
</dbReference>
<dbReference type="Proteomes" id="UP000278078">
    <property type="component" value="Chromosome"/>
</dbReference>
<protein>
    <submittedName>
        <fullName evidence="5">Putative transcriptional regulator</fullName>
    </submittedName>
</protein>
<dbReference type="AlphaFoldDB" id="A0A3S4RJB6"/>
<dbReference type="SUPFAM" id="SSF46894">
    <property type="entry name" value="C-terminal effector domain of the bipartite response regulators"/>
    <property type="match status" value="1"/>
</dbReference>
<organism evidence="5 6">
    <name type="scientific">Pseudomonas fluorescens</name>
    <dbReference type="NCBI Taxonomy" id="294"/>
    <lineage>
        <taxon>Bacteria</taxon>
        <taxon>Pseudomonadati</taxon>
        <taxon>Pseudomonadota</taxon>
        <taxon>Gammaproteobacteria</taxon>
        <taxon>Pseudomonadales</taxon>
        <taxon>Pseudomonadaceae</taxon>
        <taxon>Pseudomonas</taxon>
    </lineage>
</organism>
<evidence type="ECO:0000259" key="4">
    <source>
        <dbReference type="PROSITE" id="PS50043"/>
    </source>
</evidence>